<keyword evidence="5" id="KW-0677">Repeat</keyword>
<dbReference type="SUPFAM" id="SSF52058">
    <property type="entry name" value="L domain-like"/>
    <property type="match status" value="1"/>
</dbReference>
<comment type="subcellular location">
    <subcellularLocation>
        <location evidence="1">Membrane</location>
        <topology evidence="1">Single-pass membrane protein</topology>
    </subcellularLocation>
</comment>
<evidence type="ECO:0000256" key="2">
    <source>
        <dbReference type="ARBA" id="ARBA00022614"/>
    </source>
</evidence>
<keyword evidence="10" id="KW-1185">Reference proteome</keyword>
<dbReference type="Pfam" id="PF12819">
    <property type="entry name" value="Malectin_like"/>
    <property type="match status" value="1"/>
</dbReference>
<dbReference type="PANTHER" id="PTHR45631">
    <property type="entry name" value="OS07G0107800 PROTEIN-RELATED"/>
    <property type="match status" value="1"/>
</dbReference>
<dbReference type="PRINTS" id="PR00019">
    <property type="entry name" value="LEURICHRPT"/>
</dbReference>
<dbReference type="FunFam" id="3.80.10.10:FF:000129">
    <property type="entry name" value="Leucine-rich repeat receptor-like kinase"/>
    <property type="match status" value="1"/>
</dbReference>
<keyword evidence="2" id="KW-0433">Leucine-rich repeat</keyword>
<dbReference type="AlphaFoldDB" id="A0A392MQP3"/>
<keyword evidence="3" id="KW-0812">Transmembrane</keyword>
<dbReference type="Pfam" id="PF13855">
    <property type="entry name" value="LRR_8"/>
    <property type="match status" value="1"/>
</dbReference>
<comment type="caution">
    <text evidence="9">The sequence shown here is derived from an EMBL/GenBank/DDBJ whole genome shotgun (WGS) entry which is preliminary data.</text>
</comment>
<dbReference type="InterPro" id="IPR001611">
    <property type="entry name" value="Leu-rich_rpt"/>
</dbReference>
<name>A0A392MQP3_9FABA</name>
<evidence type="ECO:0000256" key="5">
    <source>
        <dbReference type="ARBA" id="ARBA00022737"/>
    </source>
</evidence>
<evidence type="ECO:0000256" key="3">
    <source>
        <dbReference type="ARBA" id="ARBA00022692"/>
    </source>
</evidence>
<evidence type="ECO:0000313" key="9">
    <source>
        <dbReference type="EMBL" id="MCH89741.1"/>
    </source>
</evidence>
<feature type="domain" description="Malectin-like" evidence="8">
    <location>
        <begin position="1"/>
        <end position="106"/>
    </location>
</feature>
<accession>A0A392MQP3</accession>
<gene>
    <name evidence="9" type="ORF">A2U01_0010642</name>
</gene>
<dbReference type="PANTHER" id="PTHR45631:SF202">
    <property type="entry name" value="SENESCENCE-INDUCED RECEPTOR-LIKE SERINE_THREONINE-PROTEIN KINASE"/>
    <property type="match status" value="1"/>
</dbReference>
<dbReference type="GO" id="GO:0016301">
    <property type="term" value="F:kinase activity"/>
    <property type="evidence" value="ECO:0007669"/>
    <property type="project" value="UniProtKB-KW"/>
</dbReference>
<dbReference type="Gene3D" id="3.80.10.10">
    <property type="entry name" value="Ribonuclease Inhibitor"/>
    <property type="match status" value="1"/>
</dbReference>
<sequence length="239" mass="26482">MSTAVTPVNVSAPILFYWNADDVNDQYYLYSHFNEVEKLAANETRAFNIKVNGGLLYGPVIPIYRKATTIISKIALTEASIYQITFSETKNSTLPPILNAIEVYKVKDFSQSETQQDEVDTITNIKNAYGVTRNWQGDPCAPENYIWEGLKCSVDGNNISRITSLDLSSSGLTGKISPSISKLTMLQYLDLSNNSLNGPLPDFLIQLHSLKVLNVRKNKLTGLVPRGLLERSKTGSLSL</sequence>
<evidence type="ECO:0000256" key="6">
    <source>
        <dbReference type="ARBA" id="ARBA00022989"/>
    </source>
</evidence>
<keyword evidence="9" id="KW-0418">Kinase</keyword>
<keyword evidence="9" id="KW-0675">Receptor</keyword>
<keyword evidence="6" id="KW-1133">Transmembrane helix</keyword>
<reference evidence="9 10" key="1">
    <citation type="journal article" date="2018" name="Front. Plant Sci.">
        <title>Red Clover (Trifolium pratense) and Zigzag Clover (T. medium) - A Picture of Genomic Similarities and Differences.</title>
        <authorList>
            <person name="Dluhosova J."/>
            <person name="Istvanek J."/>
            <person name="Nedelnik J."/>
            <person name="Repkova J."/>
        </authorList>
    </citation>
    <scope>NUCLEOTIDE SEQUENCE [LARGE SCALE GENOMIC DNA]</scope>
    <source>
        <strain evidence="10">cv. 10/8</strain>
        <tissue evidence="9">Leaf</tissue>
    </source>
</reference>
<keyword evidence="7" id="KW-0472">Membrane</keyword>
<evidence type="ECO:0000256" key="4">
    <source>
        <dbReference type="ARBA" id="ARBA00022729"/>
    </source>
</evidence>
<evidence type="ECO:0000259" key="8">
    <source>
        <dbReference type="Pfam" id="PF12819"/>
    </source>
</evidence>
<dbReference type="GO" id="GO:0016020">
    <property type="term" value="C:membrane"/>
    <property type="evidence" value="ECO:0007669"/>
    <property type="project" value="UniProtKB-SubCell"/>
</dbReference>
<dbReference type="InterPro" id="IPR032675">
    <property type="entry name" value="LRR_dom_sf"/>
</dbReference>
<dbReference type="EMBL" id="LXQA010016792">
    <property type="protein sequence ID" value="MCH89741.1"/>
    <property type="molecule type" value="Genomic_DNA"/>
</dbReference>
<keyword evidence="4" id="KW-0732">Signal</keyword>
<evidence type="ECO:0000256" key="7">
    <source>
        <dbReference type="ARBA" id="ARBA00023136"/>
    </source>
</evidence>
<keyword evidence="9" id="KW-0808">Transferase</keyword>
<evidence type="ECO:0000313" key="10">
    <source>
        <dbReference type="Proteomes" id="UP000265520"/>
    </source>
</evidence>
<evidence type="ECO:0000256" key="1">
    <source>
        <dbReference type="ARBA" id="ARBA00004167"/>
    </source>
</evidence>
<dbReference type="InterPro" id="IPR024788">
    <property type="entry name" value="Malectin-like_Carb-bd_dom"/>
</dbReference>
<feature type="non-terminal residue" evidence="9">
    <location>
        <position position="239"/>
    </location>
</feature>
<protein>
    <submittedName>
        <fullName evidence="9">Receptor-like protein kinase</fullName>
    </submittedName>
</protein>
<proteinExistence type="predicted"/>
<organism evidence="9 10">
    <name type="scientific">Trifolium medium</name>
    <dbReference type="NCBI Taxonomy" id="97028"/>
    <lineage>
        <taxon>Eukaryota</taxon>
        <taxon>Viridiplantae</taxon>
        <taxon>Streptophyta</taxon>
        <taxon>Embryophyta</taxon>
        <taxon>Tracheophyta</taxon>
        <taxon>Spermatophyta</taxon>
        <taxon>Magnoliopsida</taxon>
        <taxon>eudicotyledons</taxon>
        <taxon>Gunneridae</taxon>
        <taxon>Pentapetalae</taxon>
        <taxon>rosids</taxon>
        <taxon>fabids</taxon>
        <taxon>Fabales</taxon>
        <taxon>Fabaceae</taxon>
        <taxon>Papilionoideae</taxon>
        <taxon>50 kb inversion clade</taxon>
        <taxon>NPAAA clade</taxon>
        <taxon>Hologalegina</taxon>
        <taxon>IRL clade</taxon>
        <taxon>Trifolieae</taxon>
        <taxon>Trifolium</taxon>
    </lineage>
</organism>
<dbReference type="Proteomes" id="UP000265520">
    <property type="component" value="Unassembled WGS sequence"/>
</dbReference>